<name>A0A6G6WHH6_9ACTN</name>
<keyword evidence="3" id="KW-0378">Hydrolase</keyword>
<sequence>MRRALVPVLTTLLLLLGVPAVHAAPDPAAPAVAKASKRALWFGDSYFVGGGCSPDEFRGMAANASYELGYDPVIRGAGGTGFVAANPEYGIPPYLAQIRQGAFDVGDVDLVVVEGGSNDIGRSLSKIRRNTKRVLLIAKKRFPGTPIIVVGPMQTYGPWSDTDGIRDAMKAVSRKLGLRFVNDQKWTAGHDDWLCSDYVHPTYAGHQQLGHRLAQALAKRGA</sequence>
<dbReference type="GO" id="GO:0016787">
    <property type="term" value="F:hydrolase activity"/>
    <property type="evidence" value="ECO:0007669"/>
    <property type="project" value="UniProtKB-KW"/>
</dbReference>
<keyword evidence="1" id="KW-0732">Signal</keyword>
<evidence type="ECO:0000256" key="1">
    <source>
        <dbReference type="SAM" id="SignalP"/>
    </source>
</evidence>
<dbReference type="Gene3D" id="3.40.50.1110">
    <property type="entry name" value="SGNH hydrolase"/>
    <property type="match status" value="1"/>
</dbReference>
<reference evidence="3 4" key="1">
    <citation type="submission" date="2020-02" db="EMBL/GenBank/DDBJ databases">
        <title>Full genome sequence of Nocardioides sp. R-3366.</title>
        <authorList>
            <person name="Im W.-T."/>
        </authorList>
    </citation>
    <scope>NUCLEOTIDE SEQUENCE [LARGE SCALE GENOMIC DNA]</scope>
    <source>
        <strain evidence="3 4">R-3366</strain>
    </source>
</reference>
<dbReference type="AlphaFoldDB" id="A0A6G6WHH6"/>
<accession>A0A6G6WHH6</accession>
<dbReference type="CDD" id="cd00229">
    <property type="entry name" value="SGNH_hydrolase"/>
    <property type="match status" value="1"/>
</dbReference>
<protein>
    <submittedName>
        <fullName evidence="3">SGNH/GDSL hydrolase family protein</fullName>
    </submittedName>
</protein>
<proteinExistence type="predicted"/>
<dbReference type="RefSeq" id="WP_165236495.1">
    <property type="nucleotide sequence ID" value="NZ_CP049257.1"/>
</dbReference>
<dbReference type="InterPro" id="IPR036514">
    <property type="entry name" value="SGNH_hydro_sf"/>
</dbReference>
<evidence type="ECO:0000313" key="3">
    <source>
        <dbReference type="EMBL" id="QIG44694.1"/>
    </source>
</evidence>
<gene>
    <name evidence="3" type="ORF">G5V58_19620</name>
</gene>
<feature type="domain" description="SGNH hydrolase-type esterase" evidence="2">
    <location>
        <begin position="42"/>
        <end position="207"/>
    </location>
</feature>
<dbReference type="SUPFAM" id="SSF52266">
    <property type="entry name" value="SGNH hydrolase"/>
    <property type="match status" value="1"/>
</dbReference>
<keyword evidence="4" id="KW-1185">Reference proteome</keyword>
<feature type="signal peptide" evidence="1">
    <location>
        <begin position="1"/>
        <end position="23"/>
    </location>
</feature>
<dbReference type="Pfam" id="PF13472">
    <property type="entry name" value="Lipase_GDSL_2"/>
    <property type="match status" value="1"/>
</dbReference>
<dbReference type="InterPro" id="IPR013830">
    <property type="entry name" value="SGNH_hydro"/>
</dbReference>
<organism evidence="3 4">
    <name type="scientific">Nocardioides anomalus</name>
    <dbReference type="NCBI Taxonomy" id="2712223"/>
    <lineage>
        <taxon>Bacteria</taxon>
        <taxon>Bacillati</taxon>
        <taxon>Actinomycetota</taxon>
        <taxon>Actinomycetes</taxon>
        <taxon>Propionibacteriales</taxon>
        <taxon>Nocardioidaceae</taxon>
        <taxon>Nocardioides</taxon>
    </lineage>
</organism>
<dbReference type="Proteomes" id="UP000502996">
    <property type="component" value="Chromosome"/>
</dbReference>
<evidence type="ECO:0000313" key="4">
    <source>
        <dbReference type="Proteomes" id="UP000502996"/>
    </source>
</evidence>
<dbReference type="KEGG" id="nano:G5V58_19620"/>
<dbReference type="EMBL" id="CP049257">
    <property type="protein sequence ID" value="QIG44694.1"/>
    <property type="molecule type" value="Genomic_DNA"/>
</dbReference>
<feature type="chain" id="PRO_5026248231" evidence="1">
    <location>
        <begin position="24"/>
        <end position="222"/>
    </location>
</feature>
<evidence type="ECO:0000259" key="2">
    <source>
        <dbReference type="Pfam" id="PF13472"/>
    </source>
</evidence>